<dbReference type="EMBL" id="BAABIQ010000005">
    <property type="protein sequence ID" value="GAA4785563.1"/>
    <property type="molecule type" value="Genomic_DNA"/>
</dbReference>
<dbReference type="RefSeq" id="WP_345230801.1">
    <property type="nucleotide sequence ID" value="NZ_BAABIQ010000005.1"/>
</dbReference>
<dbReference type="CDD" id="cd03354">
    <property type="entry name" value="LbH_SAT"/>
    <property type="match status" value="1"/>
</dbReference>
<dbReference type="InterPro" id="IPR005881">
    <property type="entry name" value="Ser_O-AcTrfase"/>
</dbReference>
<comment type="similarity">
    <text evidence="1 4">Belongs to the transferase hexapeptide repeat family.</text>
</comment>
<organism evidence="5 6">
    <name type="scientific">Olivibacter ginsenosidimutans</name>
    <dbReference type="NCBI Taxonomy" id="1176537"/>
    <lineage>
        <taxon>Bacteria</taxon>
        <taxon>Pseudomonadati</taxon>
        <taxon>Bacteroidota</taxon>
        <taxon>Sphingobacteriia</taxon>
        <taxon>Sphingobacteriales</taxon>
        <taxon>Sphingobacteriaceae</taxon>
        <taxon>Olivibacter</taxon>
    </lineage>
</organism>
<dbReference type="InterPro" id="IPR045304">
    <property type="entry name" value="LbH_SAT"/>
</dbReference>
<dbReference type="InterPro" id="IPR011004">
    <property type="entry name" value="Trimer_LpxA-like_sf"/>
</dbReference>
<dbReference type="InterPro" id="IPR001451">
    <property type="entry name" value="Hexapep"/>
</dbReference>
<evidence type="ECO:0000313" key="5">
    <source>
        <dbReference type="EMBL" id="GAA4785563.1"/>
    </source>
</evidence>
<dbReference type="Gene3D" id="2.160.10.10">
    <property type="entry name" value="Hexapeptide repeat proteins"/>
    <property type="match status" value="1"/>
</dbReference>
<dbReference type="Proteomes" id="UP001501411">
    <property type="component" value="Unassembled WGS sequence"/>
</dbReference>
<name>A0ABP9AV90_9SPHI</name>
<gene>
    <name evidence="5" type="ORF">GCM10023231_11840</name>
</gene>
<dbReference type="SUPFAM" id="SSF51161">
    <property type="entry name" value="Trimeric LpxA-like enzymes"/>
    <property type="match status" value="1"/>
</dbReference>
<evidence type="ECO:0000256" key="3">
    <source>
        <dbReference type="ARBA" id="ARBA00023315"/>
    </source>
</evidence>
<keyword evidence="3 4" id="KW-0012">Acyltransferase</keyword>
<dbReference type="Pfam" id="PF00132">
    <property type="entry name" value="Hexapep"/>
    <property type="match status" value="1"/>
</dbReference>
<comment type="caution">
    <text evidence="5">The sequence shown here is derived from an EMBL/GenBank/DDBJ whole genome shotgun (WGS) entry which is preliminary data.</text>
</comment>
<comment type="catalytic activity">
    <reaction evidence="4">
        <text>L-serine + acetyl-CoA = O-acetyl-L-serine + CoA</text>
        <dbReference type="Rhea" id="RHEA:24560"/>
        <dbReference type="ChEBI" id="CHEBI:33384"/>
        <dbReference type="ChEBI" id="CHEBI:57287"/>
        <dbReference type="ChEBI" id="CHEBI:57288"/>
        <dbReference type="ChEBI" id="CHEBI:58340"/>
        <dbReference type="EC" id="2.3.1.30"/>
    </reaction>
</comment>
<evidence type="ECO:0000313" key="6">
    <source>
        <dbReference type="Proteomes" id="UP001501411"/>
    </source>
</evidence>
<evidence type="ECO:0000256" key="2">
    <source>
        <dbReference type="ARBA" id="ARBA00022679"/>
    </source>
</evidence>
<dbReference type="PANTHER" id="PTHR42811">
    <property type="entry name" value="SERINE ACETYLTRANSFERASE"/>
    <property type="match status" value="1"/>
</dbReference>
<reference evidence="6" key="1">
    <citation type="journal article" date="2019" name="Int. J. Syst. Evol. Microbiol.">
        <title>The Global Catalogue of Microorganisms (GCM) 10K type strain sequencing project: providing services to taxonomists for standard genome sequencing and annotation.</title>
        <authorList>
            <consortium name="The Broad Institute Genomics Platform"/>
            <consortium name="The Broad Institute Genome Sequencing Center for Infectious Disease"/>
            <person name="Wu L."/>
            <person name="Ma J."/>
        </authorList>
    </citation>
    <scope>NUCLEOTIDE SEQUENCE [LARGE SCALE GENOMIC DNA]</scope>
    <source>
        <strain evidence="6">JCM 18200</strain>
    </source>
</reference>
<proteinExistence type="inferred from homology"/>
<accession>A0ABP9AV90</accession>
<keyword evidence="2 4" id="KW-0808">Transferase</keyword>
<evidence type="ECO:0000256" key="1">
    <source>
        <dbReference type="ARBA" id="ARBA00007274"/>
    </source>
</evidence>
<keyword evidence="6" id="KW-1185">Reference proteome</keyword>
<protein>
    <recommendedName>
        <fullName evidence="4">Serine acetyltransferase</fullName>
        <ecNumber evidence="4">2.3.1.30</ecNumber>
    </recommendedName>
</protein>
<sequence>MIKCEADLRHWIQQDAQAMGIKNRSMASKLKVYLTNPRWRFIILLRNVEFYRNKRRSLFEKVVYAFYFYRYKTLSLKLGFSIPPNVFGPGLSLPHYGTIVVSKQAKIGANCRIHVCVNIGASGGNNEAPSIGDNVYIGPGAKLFGAIKIANGVSIGANAVVNKTFEEENVIIGGIPAKILRRDAALWWELNKLDLK</sequence>
<dbReference type="PIRSF" id="PIRSF000441">
    <property type="entry name" value="CysE"/>
    <property type="match status" value="1"/>
</dbReference>
<dbReference type="EC" id="2.3.1.30" evidence="4"/>
<evidence type="ECO:0000256" key="4">
    <source>
        <dbReference type="PIRNR" id="PIRNR000441"/>
    </source>
</evidence>